<dbReference type="RefSeq" id="WP_142235856.1">
    <property type="nucleotide sequence ID" value="NZ_AP019700.1"/>
</dbReference>
<evidence type="ECO:0008006" key="4">
    <source>
        <dbReference type="Google" id="ProtNLM"/>
    </source>
</evidence>
<proteinExistence type="predicted"/>
<keyword evidence="3" id="KW-1185">Reference proteome</keyword>
<reference evidence="2 3" key="1">
    <citation type="submission" date="2018-11" db="EMBL/GenBank/DDBJ databases">
        <title>Genomic Encyclopedia of Type Strains, Phase IV (KMG-IV): sequencing the most valuable type-strain genomes for metagenomic binning, comparative biology and taxonomic classification.</title>
        <authorList>
            <person name="Goeker M."/>
        </authorList>
    </citation>
    <scope>NUCLEOTIDE SEQUENCE [LARGE SCALE GENOMIC DNA]</scope>
    <source>
        <strain evidence="2 3">DSM 5900</strain>
    </source>
</reference>
<dbReference type="Proteomes" id="UP000278222">
    <property type="component" value="Unassembled WGS sequence"/>
</dbReference>
<protein>
    <recommendedName>
        <fullName evidence="4">DUF2125 domain-containing protein</fullName>
    </recommendedName>
</protein>
<name>A0A3N1L4F0_9PROT</name>
<dbReference type="EMBL" id="RJKX01000015">
    <property type="protein sequence ID" value="ROP84285.1"/>
    <property type="molecule type" value="Genomic_DNA"/>
</dbReference>
<evidence type="ECO:0000313" key="3">
    <source>
        <dbReference type="Proteomes" id="UP000278222"/>
    </source>
</evidence>
<feature type="chain" id="PRO_5018324837" description="DUF2125 domain-containing protein" evidence="1">
    <location>
        <begin position="27"/>
        <end position="522"/>
    </location>
</feature>
<evidence type="ECO:0000313" key="2">
    <source>
        <dbReference type="EMBL" id="ROP84285.1"/>
    </source>
</evidence>
<comment type="caution">
    <text evidence="2">The sequence shown here is derived from an EMBL/GenBank/DDBJ whole genome shotgun (WGS) entry which is preliminary data.</text>
</comment>
<gene>
    <name evidence="2" type="ORF">EDC65_3635</name>
</gene>
<accession>A0A3N1L4F0</accession>
<organism evidence="2 3">
    <name type="scientific">Stella humosa</name>
    <dbReference type="NCBI Taxonomy" id="94"/>
    <lineage>
        <taxon>Bacteria</taxon>
        <taxon>Pseudomonadati</taxon>
        <taxon>Pseudomonadota</taxon>
        <taxon>Alphaproteobacteria</taxon>
        <taxon>Rhodospirillales</taxon>
        <taxon>Stellaceae</taxon>
        <taxon>Stella</taxon>
    </lineage>
</organism>
<sequence>MALAFRKLSAGVAAAALLVFCTPAEAVDQAAIKKDVDQIITAVRRAAGPGPGLQFDGQATVREQAGEVVVTFPTITSKGPEGGMVLRPITLRIKDIDADQQQVTIQLPPRVDATGPDGKPMLSLVIGAQNLAGVWRKSIQNFESLNMALDRVTVQDPAQKALVEIQRISATGGVKEGIPGVWSGSIKVAVDGTKVAAPDGTAVTIGSTFYEYSLKDARLVELAKLTDAAGVSLANPRLLISGGAVSQQQWQQIIDMVAQLPTLVGGMSILYGVSDLSITHPMMGPQPMFRAENLAFGFGVANDGAGGASLSLGIDLKRMLGPSELPIDIPAVAIPHSFDLRIEIDQLPTGAVWDAFFGTLRQQFARAPQARPGQRAPSPEELLEGAAGAAFGASLPVAMDSFAKARPQIHVRSLSLAFPEARIDGVGTVRFAPEAPQMASGSFDVKLAGLDDLIEKLGRAPKSDEEATAVVALTFLRGLGKPTPGPGGKPIYVIQIQMAEDGKVMANGIDAMKVIELLDKSR</sequence>
<evidence type="ECO:0000256" key="1">
    <source>
        <dbReference type="SAM" id="SignalP"/>
    </source>
</evidence>
<feature type="signal peptide" evidence="1">
    <location>
        <begin position="1"/>
        <end position="26"/>
    </location>
</feature>
<keyword evidence="1" id="KW-0732">Signal</keyword>
<dbReference type="AlphaFoldDB" id="A0A3N1L4F0"/>